<evidence type="ECO:0000256" key="1">
    <source>
        <dbReference type="SAM" id="Phobius"/>
    </source>
</evidence>
<proteinExistence type="predicted"/>
<feature type="transmembrane region" description="Helical" evidence="1">
    <location>
        <begin position="244"/>
        <end position="261"/>
    </location>
</feature>
<sequence>MFCASFALSVFVWHTVQSNVGVLDVSSAIVIVCAVAVFLTLFVLGAFICSLKEMAVIAVAFPLGFLLIMGKGWIAATLSSLFFFYAVGSMRFQIHNRIKVSFYPLISYGTPAAVTALAVLFVYMGYSHPFRITGSFKTPERIVSPLVPFAESFIRSQAPGYEKGMTVDAFLSASAVEMLEQKYGTTALADKQVQTALADAVEKQRSELSRQLKVPLKGDERVENIITSIMDKYLNSYLVSYREFVPLVVAVSVFFAVTSIGFFLRRIAVLLAWLSAHALVALHVIEKKKEGIEREVLSV</sequence>
<dbReference type="Proteomes" id="UP000176639">
    <property type="component" value="Unassembled WGS sequence"/>
</dbReference>
<feature type="transmembrane region" description="Helical" evidence="1">
    <location>
        <begin position="28"/>
        <end position="49"/>
    </location>
</feature>
<organism evidence="2 3">
    <name type="scientific">Candidatus Azambacteria bacterium RBG_16_47_10</name>
    <dbReference type="NCBI Taxonomy" id="1797292"/>
    <lineage>
        <taxon>Bacteria</taxon>
        <taxon>Candidatus Azamiibacteriota</taxon>
    </lineage>
</organism>
<feature type="transmembrane region" description="Helical" evidence="1">
    <location>
        <begin position="56"/>
        <end position="85"/>
    </location>
</feature>
<comment type="caution">
    <text evidence="2">The sequence shown here is derived from an EMBL/GenBank/DDBJ whole genome shotgun (WGS) entry which is preliminary data.</text>
</comment>
<keyword evidence="1" id="KW-0472">Membrane</keyword>
<gene>
    <name evidence="2" type="ORF">A2Z10_03710</name>
</gene>
<keyword evidence="1" id="KW-1133">Transmembrane helix</keyword>
<accession>A0A1F5AZ48</accession>
<evidence type="ECO:0000313" key="3">
    <source>
        <dbReference type="Proteomes" id="UP000176639"/>
    </source>
</evidence>
<reference evidence="2 3" key="1">
    <citation type="journal article" date="2016" name="Nat. Commun.">
        <title>Thousands of microbial genomes shed light on interconnected biogeochemical processes in an aquifer system.</title>
        <authorList>
            <person name="Anantharaman K."/>
            <person name="Brown C.T."/>
            <person name="Hug L.A."/>
            <person name="Sharon I."/>
            <person name="Castelle C.J."/>
            <person name="Probst A.J."/>
            <person name="Thomas B.C."/>
            <person name="Singh A."/>
            <person name="Wilkins M.J."/>
            <person name="Karaoz U."/>
            <person name="Brodie E.L."/>
            <person name="Williams K.H."/>
            <person name="Hubbard S.S."/>
            <person name="Banfield J.F."/>
        </authorList>
    </citation>
    <scope>NUCLEOTIDE SEQUENCE [LARGE SCALE GENOMIC DNA]</scope>
</reference>
<feature type="transmembrane region" description="Helical" evidence="1">
    <location>
        <begin position="267"/>
        <end position="285"/>
    </location>
</feature>
<dbReference type="EMBL" id="MEYI01000032">
    <property type="protein sequence ID" value="OGD23673.1"/>
    <property type="molecule type" value="Genomic_DNA"/>
</dbReference>
<evidence type="ECO:0000313" key="2">
    <source>
        <dbReference type="EMBL" id="OGD23673.1"/>
    </source>
</evidence>
<protein>
    <submittedName>
        <fullName evidence="2">Uncharacterized protein</fullName>
    </submittedName>
</protein>
<dbReference type="AlphaFoldDB" id="A0A1F5AZ48"/>
<keyword evidence="1" id="KW-0812">Transmembrane</keyword>
<feature type="transmembrane region" description="Helical" evidence="1">
    <location>
        <begin position="105"/>
        <end position="126"/>
    </location>
</feature>
<name>A0A1F5AZ48_9BACT</name>